<feature type="compositionally biased region" description="Basic and acidic residues" evidence="1">
    <location>
        <begin position="278"/>
        <end position="287"/>
    </location>
</feature>
<accession>A0A2Z6P439</accession>
<name>A0A2Z6P439_TRISU</name>
<sequence length="323" mass="35844">MRDKTVHRKKGRVAEASEPSADNDFVNSVKAVTEFPRSSFEFYVWSDEGLNLQVDLTSSPSDWTNKFKKEVRVSENMSGNKSWSLRQDLSGLQEKSSLLWNTSYYQVFDRYGKATSSSSGLKLTKDSDAQLGQLNNGKRPLISYSLTPNECSEDCGLPNGSCNVNPGVVLAGASLSSSVELQNSEVASCHKYASVSPRDNEGSLDLSDPKNTSELKQGRPINSSEINFVTDGNDFPSQTEKWEMTKIVDGRKRSRCSQFDDPLRKSSLDSNDQVSKTELCEKRKNSHSEIQGSSSPATRILRSMTKTSVMVLPRRSPRLSKVL</sequence>
<protein>
    <submittedName>
        <fullName evidence="2">Uncharacterized protein</fullName>
    </submittedName>
</protein>
<dbReference type="Proteomes" id="UP000242715">
    <property type="component" value="Unassembled WGS sequence"/>
</dbReference>
<organism evidence="2 3">
    <name type="scientific">Trifolium subterraneum</name>
    <name type="common">Subterranean clover</name>
    <dbReference type="NCBI Taxonomy" id="3900"/>
    <lineage>
        <taxon>Eukaryota</taxon>
        <taxon>Viridiplantae</taxon>
        <taxon>Streptophyta</taxon>
        <taxon>Embryophyta</taxon>
        <taxon>Tracheophyta</taxon>
        <taxon>Spermatophyta</taxon>
        <taxon>Magnoliopsida</taxon>
        <taxon>eudicotyledons</taxon>
        <taxon>Gunneridae</taxon>
        <taxon>Pentapetalae</taxon>
        <taxon>rosids</taxon>
        <taxon>fabids</taxon>
        <taxon>Fabales</taxon>
        <taxon>Fabaceae</taxon>
        <taxon>Papilionoideae</taxon>
        <taxon>50 kb inversion clade</taxon>
        <taxon>NPAAA clade</taxon>
        <taxon>Hologalegina</taxon>
        <taxon>IRL clade</taxon>
        <taxon>Trifolieae</taxon>
        <taxon>Trifolium</taxon>
    </lineage>
</organism>
<proteinExistence type="predicted"/>
<feature type="compositionally biased region" description="Polar residues" evidence="1">
    <location>
        <begin position="288"/>
        <end position="297"/>
    </location>
</feature>
<keyword evidence="3" id="KW-1185">Reference proteome</keyword>
<feature type="compositionally biased region" description="Basic residues" evidence="1">
    <location>
        <begin position="1"/>
        <end position="11"/>
    </location>
</feature>
<feature type="region of interest" description="Disordered" evidence="1">
    <location>
        <begin position="1"/>
        <end position="20"/>
    </location>
</feature>
<dbReference type="PANTHER" id="PTHR36376:SF1">
    <property type="entry name" value="OS09G0514700 PROTEIN"/>
    <property type="match status" value="1"/>
</dbReference>
<feature type="compositionally biased region" description="Basic and acidic residues" evidence="1">
    <location>
        <begin position="207"/>
        <end position="217"/>
    </location>
</feature>
<dbReference type="PANTHER" id="PTHR36376">
    <property type="entry name" value="OS09G0514700 PROTEIN"/>
    <property type="match status" value="1"/>
</dbReference>
<evidence type="ECO:0000313" key="2">
    <source>
        <dbReference type="EMBL" id="GAU43900.1"/>
    </source>
</evidence>
<reference evidence="3" key="1">
    <citation type="journal article" date="2017" name="Front. Plant Sci.">
        <title>Climate Clever Clovers: New Paradigm to Reduce the Environmental Footprint of Ruminants by Breeding Low Methanogenic Forages Utilizing Haplotype Variation.</title>
        <authorList>
            <person name="Kaur P."/>
            <person name="Appels R."/>
            <person name="Bayer P.E."/>
            <person name="Keeble-Gagnere G."/>
            <person name="Wang J."/>
            <person name="Hirakawa H."/>
            <person name="Shirasawa K."/>
            <person name="Vercoe P."/>
            <person name="Stefanova K."/>
            <person name="Durmic Z."/>
            <person name="Nichols P."/>
            <person name="Revell C."/>
            <person name="Isobe S.N."/>
            <person name="Edwards D."/>
            <person name="Erskine W."/>
        </authorList>
    </citation>
    <scope>NUCLEOTIDE SEQUENCE [LARGE SCALE GENOMIC DNA]</scope>
    <source>
        <strain evidence="3">cv. Daliak</strain>
    </source>
</reference>
<evidence type="ECO:0000256" key="1">
    <source>
        <dbReference type="SAM" id="MobiDB-lite"/>
    </source>
</evidence>
<dbReference type="OrthoDB" id="603754at2759"/>
<gene>
    <name evidence="2" type="ORF">TSUD_88730</name>
</gene>
<feature type="region of interest" description="Disordered" evidence="1">
    <location>
        <begin position="192"/>
        <end position="234"/>
    </location>
</feature>
<evidence type="ECO:0000313" key="3">
    <source>
        <dbReference type="Proteomes" id="UP000242715"/>
    </source>
</evidence>
<dbReference type="EMBL" id="DF974001">
    <property type="protein sequence ID" value="GAU43900.1"/>
    <property type="molecule type" value="Genomic_DNA"/>
</dbReference>
<feature type="region of interest" description="Disordered" evidence="1">
    <location>
        <begin position="254"/>
        <end position="302"/>
    </location>
</feature>
<dbReference type="AlphaFoldDB" id="A0A2Z6P439"/>
<feature type="compositionally biased region" description="Polar residues" evidence="1">
    <location>
        <begin position="218"/>
        <end position="227"/>
    </location>
</feature>